<dbReference type="RefSeq" id="WP_203940777.1">
    <property type="nucleotide sequence ID" value="NZ_BAAAGJ010000005.1"/>
</dbReference>
<evidence type="ECO:0000256" key="6">
    <source>
        <dbReference type="ARBA" id="ARBA00022989"/>
    </source>
</evidence>
<gene>
    <name evidence="11" type="ORF">Sya03_49230</name>
</gene>
<feature type="domain" description="Major facilitator superfamily (MFS) profile" evidence="10">
    <location>
        <begin position="1"/>
        <end position="388"/>
    </location>
</feature>
<keyword evidence="12" id="KW-1185">Reference proteome</keyword>
<dbReference type="InterPro" id="IPR020846">
    <property type="entry name" value="MFS_dom"/>
</dbReference>
<keyword evidence="7 9" id="KW-0472">Membrane</keyword>
<feature type="compositionally biased region" description="Gly residues" evidence="8">
    <location>
        <begin position="423"/>
        <end position="432"/>
    </location>
</feature>
<proteinExistence type="inferred from homology"/>
<comment type="similarity">
    <text evidence="2">Belongs to the major facilitator superfamily. Bcr/CmlA family.</text>
</comment>
<dbReference type="InterPro" id="IPR004812">
    <property type="entry name" value="Efflux_drug-R_Bcr/CmlA"/>
</dbReference>
<evidence type="ECO:0000256" key="7">
    <source>
        <dbReference type="ARBA" id="ARBA00023136"/>
    </source>
</evidence>
<feature type="transmembrane region" description="Helical" evidence="9">
    <location>
        <begin position="273"/>
        <end position="293"/>
    </location>
</feature>
<name>A0A8J3YBB8_9ACTN</name>
<evidence type="ECO:0000313" key="11">
    <source>
        <dbReference type="EMBL" id="GIJ05571.1"/>
    </source>
</evidence>
<protein>
    <submittedName>
        <fullName evidence="11">Bcr/CflA family drug resistance efflux transporter</fullName>
    </submittedName>
</protein>
<feature type="transmembrane region" description="Helical" evidence="9">
    <location>
        <begin position="69"/>
        <end position="92"/>
    </location>
</feature>
<accession>A0A8J3YBB8</accession>
<dbReference type="PROSITE" id="PS50850">
    <property type="entry name" value="MFS"/>
    <property type="match status" value="1"/>
</dbReference>
<feature type="transmembrane region" description="Helical" evidence="9">
    <location>
        <begin position="247"/>
        <end position="266"/>
    </location>
</feature>
<evidence type="ECO:0000256" key="5">
    <source>
        <dbReference type="ARBA" id="ARBA00022692"/>
    </source>
</evidence>
<reference evidence="11" key="1">
    <citation type="submission" date="2021-01" db="EMBL/GenBank/DDBJ databases">
        <title>Whole genome shotgun sequence of Spirilliplanes yamanashiensis NBRC 15828.</title>
        <authorList>
            <person name="Komaki H."/>
            <person name="Tamura T."/>
        </authorList>
    </citation>
    <scope>NUCLEOTIDE SEQUENCE</scope>
    <source>
        <strain evidence="11">NBRC 15828</strain>
    </source>
</reference>
<evidence type="ECO:0000313" key="12">
    <source>
        <dbReference type="Proteomes" id="UP000652013"/>
    </source>
</evidence>
<dbReference type="Proteomes" id="UP000652013">
    <property type="component" value="Unassembled WGS sequence"/>
</dbReference>
<dbReference type="NCBIfam" id="TIGR00710">
    <property type="entry name" value="efflux_Bcr_CflA"/>
    <property type="match status" value="1"/>
</dbReference>
<dbReference type="Pfam" id="PF07690">
    <property type="entry name" value="MFS_1"/>
    <property type="match status" value="1"/>
</dbReference>
<dbReference type="Gene3D" id="1.20.1720.10">
    <property type="entry name" value="Multidrug resistance protein D"/>
    <property type="match status" value="1"/>
</dbReference>
<dbReference type="GO" id="GO:1990961">
    <property type="term" value="P:xenobiotic detoxification by transmembrane export across the plasma membrane"/>
    <property type="evidence" value="ECO:0007669"/>
    <property type="project" value="InterPro"/>
</dbReference>
<evidence type="ECO:0000256" key="3">
    <source>
        <dbReference type="ARBA" id="ARBA00022448"/>
    </source>
</evidence>
<dbReference type="EMBL" id="BOOY01000034">
    <property type="protein sequence ID" value="GIJ05571.1"/>
    <property type="molecule type" value="Genomic_DNA"/>
</dbReference>
<dbReference type="GO" id="GO:0005886">
    <property type="term" value="C:plasma membrane"/>
    <property type="evidence" value="ECO:0007669"/>
    <property type="project" value="UniProtKB-SubCell"/>
</dbReference>
<dbReference type="GO" id="GO:0042910">
    <property type="term" value="F:xenobiotic transmembrane transporter activity"/>
    <property type="evidence" value="ECO:0007669"/>
    <property type="project" value="InterPro"/>
</dbReference>
<feature type="transmembrane region" description="Helical" evidence="9">
    <location>
        <begin position="98"/>
        <end position="119"/>
    </location>
</feature>
<dbReference type="AlphaFoldDB" id="A0A8J3YBB8"/>
<dbReference type="PANTHER" id="PTHR43124:SF3">
    <property type="entry name" value="CHLORAMPHENICOL EFFLUX PUMP RV0191"/>
    <property type="match status" value="1"/>
</dbReference>
<keyword evidence="4" id="KW-1003">Cell membrane</keyword>
<dbReference type="SUPFAM" id="SSF103473">
    <property type="entry name" value="MFS general substrate transporter"/>
    <property type="match status" value="1"/>
</dbReference>
<feature type="transmembrane region" description="Helical" evidence="9">
    <location>
        <begin position="126"/>
        <end position="151"/>
    </location>
</feature>
<feature type="region of interest" description="Disordered" evidence="8">
    <location>
        <begin position="389"/>
        <end position="443"/>
    </location>
</feature>
<dbReference type="InterPro" id="IPR011701">
    <property type="entry name" value="MFS"/>
</dbReference>
<feature type="transmembrane region" description="Helical" evidence="9">
    <location>
        <begin position="207"/>
        <end position="227"/>
    </location>
</feature>
<organism evidence="11 12">
    <name type="scientific">Spirilliplanes yamanashiensis</name>
    <dbReference type="NCBI Taxonomy" id="42233"/>
    <lineage>
        <taxon>Bacteria</taxon>
        <taxon>Bacillati</taxon>
        <taxon>Actinomycetota</taxon>
        <taxon>Actinomycetes</taxon>
        <taxon>Micromonosporales</taxon>
        <taxon>Micromonosporaceae</taxon>
        <taxon>Spirilliplanes</taxon>
    </lineage>
</organism>
<dbReference type="PANTHER" id="PTHR43124">
    <property type="entry name" value="PURINE EFFLUX PUMP PBUE"/>
    <property type="match status" value="1"/>
</dbReference>
<evidence type="ECO:0000256" key="1">
    <source>
        <dbReference type="ARBA" id="ARBA00004651"/>
    </source>
</evidence>
<feature type="transmembrane region" description="Helical" evidence="9">
    <location>
        <begin position="337"/>
        <end position="356"/>
    </location>
</feature>
<feature type="transmembrane region" description="Helical" evidence="9">
    <location>
        <begin position="299"/>
        <end position="316"/>
    </location>
</feature>
<evidence type="ECO:0000259" key="10">
    <source>
        <dbReference type="PROSITE" id="PS50850"/>
    </source>
</evidence>
<evidence type="ECO:0000256" key="9">
    <source>
        <dbReference type="SAM" id="Phobius"/>
    </source>
</evidence>
<comment type="subcellular location">
    <subcellularLocation>
        <location evidence="1">Cell membrane</location>
        <topology evidence="1">Multi-pass membrane protein</topology>
    </subcellularLocation>
</comment>
<feature type="transmembrane region" description="Helical" evidence="9">
    <location>
        <begin position="157"/>
        <end position="177"/>
    </location>
</feature>
<keyword evidence="3" id="KW-0813">Transport</keyword>
<sequence>MPSPTTAPAPADVPVPVRRRARLTTALVAGELSATATQVQLTLTTFFVGMALGQLVGGPVSDRHGRRRLLVASIAVMTVASVVCALTPSIGVMMAARFVQGFAGGWAMVIGRAVVVDLARGARLVWALNVIAAVGGIAPIVGPLLGAVILQMSHWRVSFWAVAAMGVAMTVAVLVAVPETLPPQRRHAGGLRAFAVAGRQVLGNRRYVGYVLVSGSAMGAVFAYVATSAFVLQSMNGMSPIAYSADFAANAAGMTVAALVAARLAGRVATRRVIAVGQAAALLAGVAMLAGALWWDTPLLLAVACFAVLMTAQGLIGPNGGALASAEVPGHPGTGSAVLGFVQWIAAGIVAPIAGLGGEDTAVPMALLMIACVALSTAGLLLARPGASGRRASAGPFGGRQVRGVLDGRPGRHRGGVGDHDAGGPGEGGGGQDEQDARQTHRG</sequence>
<feature type="transmembrane region" description="Helical" evidence="9">
    <location>
        <begin position="362"/>
        <end position="383"/>
    </location>
</feature>
<keyword evidence="5 9" id="KW-0812">Transmembrane</keyword>
<keyword evidence="6 9" id="KW-1133">Transmembrane helix</keyword>
<dbReference type="InterPro" id="IPR036259">
    <property type="entry name" value="MFS_trans_sf"/>
</dbReference>
<feature type="transmembrane region" description="Helical" evidence="9">
    <location>
        <begin position="39"/>
        <end position="57"/>
    </location>
</feature>
<evidence type="ECO:0000256" key="4">
    <source>
        <dbReference type="ARBA" id="ARBA00022475"/>
    </source>
</evidence>
<evidence type="ECO:0000256" key="8">
    <source>
        <dbReference type="SAM" id="MobiDB-lite"/>
    </source>
</evidence>
<dbReference type="InterPro" id="IPR050189">
    <property type="entry name" value="MFS_Efflux_Transporters"/>
</dbReference>
<dbReference type="CDD" id="cd17320">
    <property type="entry name" value="MFS_MdfA_MDR_like"/>
    <property type="match status" value="1"/>
</dbReference>
<comment type="caution">
    <text evidence="11">The sequence shown here is derived from an EMBL/GenBank/DDBJ whole genome shotgun (WGS) entry which is preliminary data.</text>
</comment>
<evidence type="ECO:0000256" key="2">
    <source>
        <dbReference type="ARBA" id="ARBA00006236"/>
    </source>
</evidence>